<dbReference type="AlphaFoldDB" id="Q9HRI3"/>
<dbReference type="EMBL" id="AE004437">
    <property type="protein sequence ID" value="AAG19175.1"/>
    <property type="molecule type" value="Genomic_DNA"/>
</dbReference>
<sequence>MVPAPTTPIVSVSASDRMGGGGCGRNLSVPETWKHSSSFSCTFDATVSAPDLRARLRELRFVGPSTADALAAADVVPADITGKRVSHAQLVEYGVNPGVAARIRREHSLQWSFEGGADLDQRAEQVRGLQDDERQWVAASYGVDAEADGSGDAAAAESDWQAAAVAGGGGGSPPEQTDTSDAADEEAAWREGSWPTGDADDAAERGEAAWQEASAPTPVTALRAVDDDAAALLASAGITSVRSLATAHVDQVADSLGVSSDRVRALRDAARDRL</sequence>
<dbReference type="SUPFAM" id="SSF47794">
    <property type="entry name" value="Rad51 N-terminal domain-like"/>
    <property type="match status" value="1"/>
</dbReference>
<dbReference type="Proteomes" id="UP000000554">
    <property type="component" value="Chromosome"/>
</dbReference>
<dbReference type="InParanoid" id="Q9HRI3"/>
<dbReference type="PaxDb" id="64091-VNG_0682C"/>
<evidence type="ECO:0000313" key="3">
    <source>
        <dbReference type="EMBL" id="AAG19175.1"/>
    </source>
</evidence>
<feature type="region of interest" description="Disordered" evidence="1">
    <location>
        <begin position="164"/>
        <end position="215"/>
    </location>
</feature>
<proteinExistence type="predicted"/>
<gene>
    <name evidence="3" type="ordered locus">VNG_0682C</name>
</gene>
<dbReference type="InterPro" id="IPR055832">
    <property type="entry name" value="DUF7409"/>
</dbReference>
<evidence type="ECO:0000313" key="4">
    <source>
        <dbReference type="Proteomes" id="UP000000554"/>
    </source>
</evidence>
<dbReference type="Pfam" id="PF24158">
    <property type="entry name" value="DUF7409"/>
    <property type="match status" value="1"/>
</dbReference>
<evidence type="ECO:0000256" key="1">
    <source>
        <dbReference type="SAM" id="MobiDB-lite"/>
    </source>
</evidence>
<dbReference type="Gene3D" id="1.10.150.20">
    <property type="entry name" value="5' to 3' exonuclease, C-terminal subdomain"/>
    <property type="match status" value="1"/>
</dbReference>
<dbReference type="InterPro" id="IPR010995">
    <property type="entry name" value="DNA_repair_Rad51/TF_NusA_a-hlx"/>
</dbReference>
<protein>
    <recommendedName>
        <fullName evidence="2">DUF7409 domain-containing protein</fullName>
    </recommendedName>
</protein>
<name>Q9HRI3_HALSA</name>
<dbReference type="GO" id="GO:0000166">
    <property type="term" value="F:nucleotide binding"/>
    <property type="evidence" value="ECO:0007669"/>
    <property type="project" value="InterPro"/>
</dbReference>
<reference evidence="3 4" key="1">
    <citation type="journal article" date="2000" name="Proc. Natl. Acad. Sci. U.S.A.">
        <title>Genome sequence of Halobacterium species NRC-1.</title>
        <authorList>
            <person name="Ng W.V."/>
            <person name="Kennedy S.P."/>
            <person name="Mahairas G.G."/>
            <person name="Berquist B."/>
            <person name="Pan M."/>
            <person name="Shukla H.D."/>
            <person name="Lasky S.R."/>
            <person name="Baliga N.S."/>
            <person name="Thorsson V."/>
            <person name="Sbrogna J."/>
            <person name="Swartzell S."/>
            <person name="Weir D."/>
            <person name="Hall J."/>
            <person name="Dahl T.A."/>
            <person name="Welti R."/>
            <person name="Goo Y.A."/>
            <person name="Leithauser B."/>
            <person name="Keller K."/>
            <person name="Cruz R."/>
            <person name="Danson M.J."/>
            <person name="Hough D.W."/>
            <person name="Maddocks D.G."/>
            <person name="Jablonski P.E."/>
            <person name="Krebs M.P."/>
            <person name="Angevine C.M."/>
            <person name="Dale H."/>
            <person name="Isenbarger T.A."/>
            <person name="Peck R.F."/>
            <person name="Pohlschroder M."/>
            <person name="Spudich J.L."/>
            <person name="Jung K.W."/>
            <person name="Alam M."/>
            <person name="Freitas T."/>
            <person name="Hou S."/>
            <person name="Daniels C.J."/>
            <person name="Dennis P.P."/>
            <person name="Omer A.D."/>
            <person name="Ebhardt H."/>
            <person name="Lowe T.M."/>
            <person name="Liang P."/>
            <person name="Riley M."/>
            <person name="Hood L."/>
            <person name="DasSarma S."/>
        </authorList>
    </citation>
    <scope>NUCLEOTIDE SEQUENCE [LARGE SCALE GENOMIC DNA]</scope>
    <source>
        <strain evidence="4">ATCC 700922 / JCM 11081 / NRC-1</strain>
    </source>
</reference>
<accession>Q9HRI3</accession>
<feature type="domain" description="DUF7409" evidence="2">
    <location>
        <begin position="59"/>
        <end position="105"/>
    </location>
</feature>
<organism evidence="3 4">
    <name type="scientific">Halobacterium salinarum (strain ATCC 700922 / JCM 11081 / NRC-1)</name>
    <name type="common">Halobacterium halobium</name>
    <dbReference type="NCBI Taxonomy" id="64091"/>
    <lineage>
        <taxon>Archaea</taxon>
        <taxon>Methanobacteriati</taxon>
        <taxon>Methanobacteriota</taxon>
        <taxon>Stenosarchaea group</taxon>
        <taxon>Halobacteria</taxon>
        <taxon>Halobacteriales</taxon>
        <taxon>Halobacteriaceae</taxon>
        <taxon>Halobacterium</taxon>
        <taxon>Halobacterium salinarum NRC-34001</taxon>
    </lineage>
</organism>
<dbReference type="PIR" id="C84226">
    <property type="entry name" value="C84226"/>
</dbReference>
<dbReference type="HOGENOM" id="CLU_061324_1_0_2"/>
<dbReference type="PATRIC" id="fig|64091.14.peg.523"/>
<dbReference type="STRING" id="64091.VNG_0682C"/>
<dbReference type="KEGG" id="hal:VNG_0682C"/>
<keyword evidence="4" id="KW-1185">Reference proteome</keyword>
<evidence type="ECO:0000259" key="2">
    <source>
        <dbReference type="Pfam" id="PF24158"/>
    </source>
</evidence>